<keyword evidence="4" id="KW-0804">Transcription</keyword>
<protein>
    <recommendedName>
        <fullName evidence="7">AP2/ERF domain-containing protein</fullName>
    </recommendedName>
</protein>
<dbReference type="GO" id="GO:0003677">
    <property type="term" value="F:DNA binding"/>
    <property type="evidence" value="ECO:0007669"/>
    <property type="project" value="UniProtKB-KW"/>
</dbReference>
<evidence type="ECO:0000256" key="2">
    <source>
        <dbReference type="ARBA" id="ARBA00023015"/>
    </source>
</evidence>
<proteinExistence type="predicted"/>
<sequence length="227" mass="25402">MDDNSEANQMLLDNVWARFINGNDQSNKTWEDLPHLERSNDENLQLLQRLPSLGRWISMGAETWEELLDRSNAAATNSEPAPAACSTSTSSSSPRPAAKPKASAAGKAEARHYRGVRRRPWGKFAAEIRDISRKGARVWLGTFGTAEEAAMAYDRAALRMRGPRAHLNFPVETVIGSVNCAARNHVEGASEEERDEWKRDKDIKNQVEHVVELQDLGVDYLESLLFD</sequence>
<dbReference type="PANTHER" id="PTHR31190:SF494">
    <property type="entry name" value="OS09G0434500 PROTEIN"/>
    <property type="match status" value="1"/>
</dbReference>
<name>A0AAQ3KNS0_9LILI</name>
<evidence type="ECO:0000313" key="9">
    <source>
        <dbReference type="Proteomes" id="UP001327560"/>
    </source>
</evidence>
<dbReference type="CDD" id="cd00018">
    <property type="entry name" value="AP2"/>
    <property type="match status" value="1"/>
</dbReference>
<dbReference type="SMART" id="SM00380">
    <property type="entry name" value="AP2"/>
    <property type="match status" value="1"/>
</dbReference>
<dbReference type="GO" id="GO:0003700">
    <property type="term" value="F:DNA-binding transcription factor activity"/>
    <property type="evidence" value="ECO:0007669"/>
    <property type="project" value="InterPro"/>
</dbReference>
<organism evidence="8 9">
    <name type="scientific">Canna indica</name>
    <name type="common">Indian-shot</name>
    <dbReference type="NCBI Taxonomy" id="4628"/>
    <lineage>
        <taxon>Eukaryota</taxon>
        <taxon>Viridiplantae</taxon>
        <taxon>Streptophyta</taxon>
        <taxon>Embryophyta</taxon>
        <taxon>Tracheophyta</taxon>
        <taxon>Spermatophyta</taxon>
        <taxon>Magnoliopsida</taxon>
        <taxon>Liliopsida</taxon>
        <taxon>Zingiberales</taxon>
        <taxon>Cannaceae</taxon>
        <taxon>Canna</taxon>
    </lineage>
</organism>
<feature type="compositionally biased region" description="Low complexity" evidence="6">
    <location>
        <begin position="74"/>
        <end position="107"/>
    </location>
</feature>
<keyword evidence="9" id="KW-1185">Reference proteome</keyword>
<dbReference type="PROSITE" id="PS51032">
    <property type="entry name" value="AP2_ERF"/>
    <property type="match status" value="1"/>
</dbReference>
<reference evidence="8 9" key="1">
    <citation type="submission" date="2023-10" db="EMBL/GenBank/DDBJ databases">
        <title>Chromosome-scale genome assembly provides insights into flower coloration mechanisms of Canna indica.</title>
        <authorList>
            <person name="Li C."/>
        </authorList>
    </citation>
    <scope>NUCLEOTIDE SEQUENCE [LARGE SCALE GENOMIC DNA]</scope>
    <source>
        <tissue evidence="8">Flower</tissue>
    </source>
</reference>
<dbReference type="Proteomes" id="UP001327560">
    <property type="component" value="Chromosome 6"/>
</dbReference>
<dbReference type="InterPro" id="IPR044808">
    <property type="entry name" value="ERF_plant"/>
</dbReference>
<dbReference type="SUPFAM" id="SSF54171">
    <property type="entry name" value="DNA-binding domain"/>
    <property type="match status" value="1"/>
</dbReference>
<dbReference type="GO" id="GO:0005634">
    <property type="term" value="C:nucleus"/>
    <property type="evidence" value="ECO:0007669"/>
    <property type="project" value="UniProtKB-SubCell"/>
</dbReference>
<dbReference type="Gene3D" id="3.30.730.10">
    <property type="entry name" value="AP2/ERF domain"/>
    <property type="match status" value="1"/>
</dbReference>
<dbReference type="AlphaFoldDB" id="A0AAQ3KNS0"/>
<feature type="domain" description="AP2/ERF" evidence="7">
    <location>
        <begin position="112"/>
        <end position="170"/>
    </location>
</feature>
<evidence type="ECO:0000256" key="1">
    <source>
        <dbReference type="ARBA" id="ARBA00004123"/>
    </source>
</evidence>
<dbReference type="EMBL" id="CP136895">
    <property type="protein sequence ID" value="WOL11002.1"/>
    <property type="molecule type" value="Genomic_DNA"/>
</dbReference>
<accession>A0AAQ3KNS0</accession>
<keyword evidence="3" id="KW-0238">DNA-binding</keyword>
<dbReference type="InterPro" id="IPR016177">
    <property type="entry name" value="DNA-bd_dom_sf"/>
</dbReference>
<dbReference type="PRINTS" id="PR00367">
    <property type="entry name" value="ETHRSPELEMNT"/>
</dbReference>
<comment type="subcellular location">
    <subcellularLocation>
        <location evidence="1">Nucleus</location>
    </subcellularLocation>
</comment>
<dbReference type="GO" id="GO:0009873">
    <property type="term" value="P:ethylene-activated signaling pathway"/>
    <property type="evidence" value="ECO:0007669"/>
    <property type="project" value="InterPro"/>
</dbReference>
<feature type="region of interest" description="Disordered" evidence="6">
    <location>
        <begin position="74"/>
        <end position="114"/>
    </location>
</feature>
<evidence type="ECO:0000256" key="6">
    <source>
        <dbReference type="SAM" id="MobiDB-lite"/>
    </source>
</evidence>
<keyword evidence="5" id="KW-0539">Nucleus</keyword>
<dbReference type="FunFam" id="3.30.730.10:FF:000001">
    <property type="entry name" value="Ethylene-responsive transcription factor 2"/>
    <property type="match status" value="1"/>
</dbReference>
<evidence type="ECO:0000256" key="4">
    <source>
        <dbReference type="ARBA" id="ARBA00023163"/>
    </source>
</evidence>
<dbReference type="PANTHER" id="PTHR31190">
    <property type="entry name" value="DNA-BINDING DOMAIN"/>
    <property type="match status" value="1"/>
</dbReference>
<evidence type="ECO:0000313" key="8">
    <source>
        <dbReference type="EMBL" id="WOL11002.1"/>
    </source>
</evidence>
<dbReference type="InterPro" id="IPR001471">
    <property type="entry name" value="AP2/ERF_dom"/>
</dbReference>
<dbReference type="InterPro" id="IPR036955">
    <property type="entry name" value="AP2/ERF_dom_sf"/>
</dbReference>
<gene>
    <name evidence="8" type="ORF">Cni_G19763</name>
</gene>
<evidence type="ECO:0000256" key="3">
    <source>
        <dbReference type="ARBA" id="ARBA00023125"/>
    </source>
</evidence>
<evidence type="ECO:0000259" key="7">
    <source>
        <dbReference type="PROSITE" id="PS51032"/>
    </source>
</evidence>
<dbReference type="Pfam" id="PF00847">
    <property type="entry name" value="AP2"/>
    <property type="match status" value="1"/>
</dbReference>
<evidence type="ECO:0000256" key="5">
    <source>
        <dbReference type="ARBA" id="ARBA00023242"/>
    </source>
</evidence>
<keyword evidence="2" id="KW-0805">Transcription regulation</keyword>